<proteinExistence type="predicted"/>
<evidence type="ECO:0000313" key="3">
    <source>
        <dbReference type="Proteomes" id="UP000016638"/>
    </source>
</evidence>
<accession>U2V0J2</accession>
<dbReference type="Proteomes" id="UP000016638">
    <property type="component" value="Unassembled WGS sequence"/>
</dbReference>
<keyword evidence="3" id="KW-1185">Reference proteome</keyword>
<reference evidence="2 3" key="1">
    <citation type="submission" date="2013-08" db="EMBL/GenBank/DDBJ databases">
        <authorList>
            <person name="Durkin A.S."/>
            <person name="Haft D.R."/>
            <person name="McCorrison J."/>
            <person name="Torralba M."/>
            <person name="Gillis M."/>
            <person name="Haft D.H."/>
            <person name="Methe B."/>
            <person name="Sutton G."/>
            <person name="Nelson K.E."/>
        </authorList>
    </citation>
    <scope>NUCLEOTIDE SEQUENCE [LARGE SCALE GENOMIC DNA]</scope>
    <source>
        <strain evidence="2 3">F0195</strain>
    </source>
</reference>
<dbReference type="AlphaFoldDB" id="U2V0J2"/>
<protein>
    <submittedName>
        <fullName evidence="2">Uncharacterized protein</fullName>
    </submittedName>
</protein>
<comment type="caution">
    <text evidence="2">The sequence shown here is derived from an EMBL/GenBank/DDBJ whole genome shotgun (WGS) entry which is preliminary data.</text>
</comment>
<feature type="region of interest" description="Disordered" evidence="1">
    <location>
        <begin position="67"/>
        <end position="122"/>
    </location>
</feature>
<evidence type="ECO:0000313" key="2">
    <source>
        <dbReference type="EMBL" id="ERL06201.1"/>
    </source>
</evidence>
<dbReference type="EMBL" id="AWEZ01000069">
    <property type="protein sequence ID" value="ERL06201.1"/>
    <property type="molecule type" value="Genomic_DNA"/>
</dbReference>
<organism evidence="2 3">
    <name type="scientific">Olsenella profusa F0195</name>
    <dbReference type="NCBI Taxonomy" id="1125712"/>
    <lineage>
        <taxon>Bacteria</taxon>
        <taxon>Bacillati</taxon>
        <taxon>Actinomycetota</taxon>
        <taxon>Coriobacteriia</taxon>
        <taxon>Coriobacteriales</taxon>
        <taxon>Atopobiaceae</taxon>
        <taxon>Olsenella</taxon>
    </lineage>
</organism>
<dbReference type="STRING" id="1125712.HMPREF1316_0621"/>
<name>U2V0J2_9ACTN</name>
<sequence length="122" mass="13078">MFAMSVLMRTNRSSPNARRIAMSRLRLLLGLFAISVLFLQGLQLAAAQVAEPASLARRLDEARPADDGFRGAYRVRGPLGGNPVIEGARPAARHPHDAEAVGKRPAHPPGSRNEHPGGVGRE</sequence>
<gene>
    <name evidence="2" type="ORF">HMPREF1316_0621</name>
</gene>
<evidence type="ECO:0000256" key="1">
    <source>
        <dbReference type="SAM" id="MobiDB-lite"/>
    </source>
</evidence>
<feature type="compositionally biased region" description="Basic and acidic residues" evidence="1">
    <location>
        <begin position="112"/>
        <end position="122"/>
    </location>
</feature>
<dbReference type="PATRIC" id="fig|1125712.3.peg.2280"/>